<feature type="transmembrane region" description="Helical" evidence="2">
    <location>
        <begin position="240"/>
        <end position="262"/>
    </location>
</feature>
<dbReference type="Pfam" id="PF00892">
    <property type="entry name" value="EamA"/>
    <property type="match status" value="2"/>
</dbReference>
<evidence type="ECO:0000259" key="3">
    <source>
        <dbReference type="Pfam" id="PF00892"/>
    </source>
</evidence>
<evidence type="ECO:0000256" key="1">
    <source>
        <dbReference type="ARBA" id="ARBA00007362"/>
    </source>
</evidence>
<dbReference type="EMBL" id="JAOQJQ010000001">
    <property type="protein sequence ID" value="MCU6761199.1"/>
    <property type="molecule type" value="Genomic_DNA"/>
</dbReference>
<protein>
    <submittedName>
        <fullName evidence="4">EamA family transporter</fullName>
    </submittedName>
</protein>
<comment type="caution">
    <text evidence="4">The sequence shown here is derived from an EMBL/GenBank/DDBJ whole genome shotgun (WGS) entry which is preliminary data.</text>
</comment>
<dbReference type="RefSeq" id="WP_158424044.1">
    <property type="nucleotide sequence ID" value="NZ_JAOQJQ010000001.1"/>
</dbReference>
<keyword evidence="5" id="KW-1185">Reference proteome</keyword>
<feature type="domain" description="EamA" evidence="3">
    <location>
        <begin position="151"/>
        <end position="285"/>
    </location>
</feature>
<gene>
    <name evidence="4" type="ORF">OCV88_02460</name>
</gene>
<keyword evidence="2" id="KW-0472">Membrane</keyword>
<evidence type="ECO:0000313" key="4">
    <source>
        <dbReference type="EMBL" id="MCU6761199.1"/>
    </source>
</evidence>
<comment type="similarity">
    <text evidence="1">Belongs to the EamA transporter family.</text>
</comment>
<dbReference type="Proteomes" id="UP001652442">
    <property type="component" value="Unassembled WGS sequence"/>
</dbReference>
<organism evidence="4 5">
    <name type="scientific">Brotonthovivens ammoniilytica</name>
    <dbReference type="NCBI Taxonomy" id="2981725"/>
    <lineage>
        <taxon>Bacteria</taxon>
        <taxon>Bacillati</taxon>
        <taxon>Bacillota</taxon>
        <taxon>Clostridia</taxon>
        <taxon>Lachnospirales</taxon>
        <taxon>Lachnospiraceae</taxon>
        <taxon>Brotonthovivens</taxon>
    </lineage>
</organism>
<evidence type="ECO:0000313" key="5">
    <source>
        <dbReference type="Proteomes" id="UP001652442"/>
    </source>
</evidence>
<feature type="transmembrane region" description="Helical" evidence="2">
    <location>
        <begin position="213"/>
        <end position="234"/>
    </location>
</feature>
<evidence type="ECO:0000256" key="2">
    <source>
        <dbReference type="SAM" id="Phobius"/>
    </source>
</evidence>
<accession>A0ABT2TG79</accession>
<dbReference type="InterPro" id="IPR037185">
    <property type="entry name" value="EmrE-like"/>
</dbReference>
<feature type="transmembrane region" description="Helical" evidence="2">
    <location>
        <begin position="183"/>
        <end position="201"/>
    </location>
</feature>
<sequence length="288" mass="30863">MWIILACGSAVFAGITSILAKCGIKRTDSDLATALRTIIVFLFSLLMVSIAGSFKTISQISWHSLLFLIISGIATGASWLCYFKALSTGDVNKVVPIDKSSTILSMLFAIVILGETSRLLVKAAGMLFIGSGTFLMIDYTKTNLKKSSGNWLIYALLSAVFAALTSILAKIGIENVESNLGTAIRTAVVLIMAWLIVFARGKQSGIKNISQKELVFIILSGIATGASWICYYSAIQSGIVSIVVPVDKLSILVSVLFSVLILKEKISKKSVLGLILIIFGTLAMVFFS</sequence>
<feature type="domain" description="EamA" evidence="3">
    <location>
        <begin position="1"/>
        <end position="136"/>
    </location>
</feature>
<dbReference type="PANTHER" id="PTHR22911:SF137">
    <property type="entry name" value="SOLUTE CARRIER FAMILY 35 MEMBER G2-RELATED"/>
    <property type="match status" value="1"/>
</dbReference>
<keyword evidence="2" id="KW-0812">Transmembrane</keyword>
<feature type="transmembrane region" description="Helical" evidence="2">
    <location>
        <begin position="271"/>
        <end position="287"/>
    </location>
</feature>
<feature type="transmembrane region" description="Helical" evidence="2">
    <location>
        <begin position="66"/>
        <end position="86"/>
    </location>
</feature>
<dbReference type="Gene3D" id="1.10.3730.20">
    <property type="match status" value="1"/>
</dbReference>
<feature type="transmembrane region" description="Helical" evidence="2">
    <location>
        <begin position="151"/>
        <end position="171"/>
    </location>
</feature>
<proteinExistence type="inferred from homology"/>
<dbReference type="PANTHER" id="PTHR22911">
    <property type="entry name" value="ACYL-MALONYL CONDENSING ENZYME-RELATED"/>
    <property type="match status" value="1"/>
</dbReference>
<dbReference type="SUPFAM" id="SSF103481">
    <property type="entry name" value="Multidrug resistance efflux transporter EmrE"/>
    <property type="match status" value="2"/>
</dbReference>
<keyword evidence="2" id="KW-1133">Transmembrane helix</keyword>
<name>A0ABT2TG79_9FIRM</name>
<feature type="transmembrane region" description="Helical" evidence="2">
    <location>
        <begin position="36"/>
        <end position="54"/>
    </location>
</feature>
<dbReference type="InterPro" id="IPR000620">
    <property type="entry name" value="EamA_dom"/>
</dbReference>
<reference evidence="4 5" key="1">
    <citation type="journal article" date="2021" name="ISME Commun">
        <title>Automated analysis of genomic sequences facilitates high-throughput and comprehensive description of bacteria.</title>
        <authorList>
            <person name="Hitch T.C.A."/>
        </authorList>
    </citation>
    <scope>NUCLEOTIDE SEQUENCE [LARGE SCALE GENOMIC DNA]</scope>
    <source>
        <strain evidence="4 5">Sanger_109</strain>
    </source>
</reference>
<feature type="transmembrane region" description="Helical" evidence="2">
    <location>
        <begin position="106"/>
        <end position="130"/>
    </location>
</feature>